<proteinExistence type="predicted"/>
<accession>A0ACC2VAG2</accession>
<organism evidence="1 2">
    <name type="scientific">Naganishia friedmannii</name>
    <dbReference type="NCBI Taxonomy" id="89922"/>
    <lineage>
        <taxon>Eukaryota</taxon>
        <taxon>Fungi</taxon>
        <taxon>Dikarya</taxon>
        <taxon>Basidiomycota</taxon>
        <taxon>Agaricomycotina</taxon>
        <taxon>Tremellomycetes</taxon>
        <taxon>Filobasidiales</taxon>
        <taxon>Filobasidiaceae</taxon>
        <taxon>Naganishia</taxon>
    </lineage>
</organism>
<sequence length="526" mass="56989">MATAPQGEKKVVIVGAGKMSAIAPPMPSKLTSRHALSTDIGIFGVSTALWMYKRGGYCVTILDKAQILPAPDAASTDINKIIRSGDYADPTIAALNVDAVNEWRKPEWEGTYHESGVVMTAECGSAGNAYVESSYKNVCDNGIPAMHCQTSAEIRKAWPAKFRGEDVISTLSNAVSTVTHLASPTTTPRLGEFHNRTAYLNPHSGWAEAGRAVAVGLRRIANEFGGVIRAGCEVVGLVEEQGEDGKNVVKGVRLVSGQQILGDIVIVATGAWTPALFAQDGMEQLPQVLATGQSVAKVQLTPEEAKLYSGNPVIFDMKTGFYVFPPTPENIVKCAIHDKGVTYQAEQPNPNCKNDEASAKTGVSVPRTILTPGGEAGCIPLEMLKRLRHHLSEVYPELGKRDFIATRLCWYLDTPDGDWLIDWHPKKQNLLFATAGCGHAFKFLPNIGREIVNKIEGTLAPALDNKWRFEGRNHARDASTDSDLRGNEGHARVAIKFEDLATSHDLKADRFAAPQKIGTHSRESKL</sequence>
<dbReference type="Proteomes" id="UP001227268">
    <property type="component" value="Unassembled WGS sequence"/>
</dbReference>
<evidence type="ECO:0000313" key="1">
    <source>
        <dbReference type="EMBL" id="KAJ9096063.1"/>
    </source>
</evidence>
<gene>
    <name evidence="1" type="ORF">QFC21_005428</name>
</gene>
<dbReference type="EMBL" id="JASBWT010000020">
    <property type="protein sequence ID" value="KAJ9096063.1"/>
    <property type="molecule type" value="Genomic_DNA"/>
</dbReference>
<reference evidence="1" key="1">
    <citation type="submission" date="2023-04" db="EMBL/GenBank/DDBJ databases">
        <title>Draft Genome sequencing of Naganishia species isolated from polar environments using Oxford Nanopore Technology.</title>
        <authorList>
            <person name="Leo P."/>
            <person name="Venkateswaran K."/>
        </authorList>
    </citation>
    <scope>NUCLEOTIDE SEQUENCE</scope>
    <source>
        <strain evidence="1">MNA-CCFEE 5423</strain>
    </source>
</reference>
<keyword evidence="2" id="KW-1185">Reference proteome</keyword>
<protein>
    <submittedName>
        <fullName evidence="1">Uncharacterized protein</fullName>
    </submittedName>
</protein>
<name>A0ACC2VAG2_9TREE</name>
<evidence type="ECO:0000313" key="2">
    <source>
        <dbReference type="Proteomes" id="UP001227268"/>
    </source>
</evidence>
<comment type="caution">
    <text evidence="1">The sequence shown here is derived from an EMBL/GenBank/DDBJ whole genome shotgun (WGS) entry which is preliminary data.</text>
</comment>